<organism evidence="1 2">
    <name type="scientific">Acetohalobium arabaticum (strain ATCC 49924 / DSM 5501 / Z-7288)</name>
    <dbReference type="NCBI Taxonomy" id="574087"/>
    <lineage>
        <taxon>Bacteria</taxon>
        <taxon>Bacillati</taxon>
        <taxon>Bacillota</taxon>
        <taxon>Clostridia</taxon>
        <taxon>Halanaerobiales</taxon>
        <taxon>Halobacteroidaceae</taxon>
        <taxon>Acetohalobium</taxon>
    </lineage>
</organism>
<dbReference type="RefSeq" id="WP_013278105.1">
    <property type="nucleotide sequence ID" value="NC_014378.1"/>
</dbReference>
<dbReference type="InterPro" id="IPR058705">
    <property type="entry name" value="A_ENA"/>
</dbReference>
<evidence type="ECO:0000313" key="2">
    <source>
        <dbReference type="Proteomes" id="UP000001661"/>
    </source>
</evidence>
<dbReference type="Pfam" id="PF26595">
    <property type="entry name" value="A_ENA"/>
    <property type="match status" value="1"/>
</dbReference>
<dbReference type="STRING" id="574087.Acear_1137"/>
<accession>D9QQ68</accession>
<protein>
    <submittedName>
        <fullName evidence="1">Uncharacterized protein</fullName>
    </submittedName>
</protein>
<proteinExistence type="predicted"/>
<dbReference type="HOGENOM" id="CLU_1870866_0_0_9"/>
<dbReference type="eggNOG" id="ENOG50333KX">
    <property type="taxonomic scope" value="Bacteria"/>
</dbReference>
<reference evidence="1 2" key="1">
    <citation type="journal article" date="2010" name="Stand. Genomic Sci.">
        <title>Complete genome sequence of Acetohalobium arabaticum type strain (Z-7288).</title>
        <authorList>
            <person name="Sikorski J."/>
            <person name="Lapidus A."/>
            <person name="Chertkov O."/>
            <person name="Lucas S."/>
            <person name="Copeland A."/>
            <person name="Glavina Del Rio T."/>
            <person name="Nolan M."/>
            <person name="Tice H."/>
            <person name="Cheng J.F."/>
            <person name="Han C."/>
            <person name="Brambilla E."/>
            <person name="Pitluck S."/>
            <person name="Liolios K."/>
            <person name="Ivanova N."/>
            <person name="Mavromatis K."/>
            <person name="Mikhailova N."/>
            <person name="Pati A."/>
            <person name="Bruce D."/>
            <person name="Detter C."/>
            <person name="Tapia R."/>
            <person name="Goodwin L."/>
            <person name="Chen A."/>
            <person name="Palaniappan K."/>
            <person name="Land M."/>
            <person name="Hauser L."/>
            <person name="Chang Y.J."/>
            <person name="Jeffries C.D."/>
            <person name="Rohde M."/>
            <person name="Goker M."/>
            <person name="Spring S."/>
            <person name="Woyke T."/>
            <person name="Bristow J."/>
            <person name="Eisen J.A."/>
            <person name="Markowitz V."/>
            <person name="Hugenholtz P."/>
            <person name="Kyrpides N.C."/>
            <person name="Klenk H.P."/>
        </authorList>
    </citation>
    <scope>NUCLEOTIDE SEQUENCE [LARGE SCALE GENOMIC DNA]</scope>
    <source>
        <strain evidence="2">ATCC 49924 / DSM 5501 / Z-7288</strain>
    </source>
</reference>
<keyword evidence="2" id="KW-1185">Reference proteome</keyword>
<evidence type="ECO:0000313" key="1">
    <source>
        <dbReference type="EMBL" id="ADL12659.1"/>
    </source>
</evidence>
<gene>
    <name evidence="1" type="ordered locus">Acear_1137</name>
</gene>
<dbReference type="EMBL" id="CP002105">
    <property type="protein sequence ID" value="ADL12659.1"/>
    <property type="molecule type" value="Genomic_DNA"/>
</dbReference>
<sequence>MEPDLPDPNGDFTQPEALTQLLLSIALEEVSLAHVENAEGEKIQAIVDAFEAGDIGFQQTLDLQDSVNDTLKTTIKKQMLLQFKLEDVLDFKEREPRVIQNTATITATFNDESVTAQDIAFYNTNTTTSIQEVSKS</sequence>
<dbReference type="Proteomes" id="UP000001661">
    <property type="component" value="Chromosome"/>
</dbReference>
<name>D9QQ68_ACEAZ</name>
<dbReference type="AlphaFoldDB" id="D9QQ68"/>
<dbReference type="KEGG" id="aar:Acear_1137"/>